<gene>
    <name evidence="1" type="ORF">EZS27_014246</name>
</gene>
<sequence>MTSLFSTFDSTFLSSNGSLIFLHLKCNAILVKCQRTVKPIQDNELNL</sequence>
<organism evidence="1">
    <name type="scientific">termite gut metagenome</name>
    <dbReference type="NCBI Taxonomy" id="433724"/>
    <lineage>
        <taxon>unclassified sequences</taxon>
        <taxon>metagenomes</taxon>
        <taxon>organismal metagenomes</taxon>
    </lineage>
</organism>
<proteinExistence type="predicted"/>
<protein>
    <submittedName>
        <fullName evidence="1">Uncharacterized protein</fullName>
    </submittedName>
</protein>
<accession>A0A5J4RVX1</accession>
<dbReference type="AlphaFoldDB" id="A0A5J4RVX1"/>
<comment type="caution">
    <text evidence="1">The sequence shown here is derived from an EMBL/GenBank/DDBJ whole genome shotgun (WGS) entry which is preliminary data.</text>
</comment>
<reference evidence="1" key="1">
    <citation type="submission" date="2019-03" db="EMBL/GenBank/DDBJ databases">
        <title>Single cell metagenomics reveals metabolic interactions within the superorganism composed of flagellate Streblomastix strix and complex community of Bacteroidetes bacteria on its surface.</title>
        <authorList>
            <person name="Treitli S.C."/>
            <person name="Kolisko M."/>
            <person name="Husnik F."/>
            <person name="Keeling P."/>
            <person name="Hampl V."/>
        </authorList>
    </citation>
    <scope>NUCLEOTIDE SEQUENCE</scope>
    <source>
        <strain evidence="1">STM</strain>
    </source>
</reference>
<name>A0A5J4RVX1_9ZZZZ</name>
<dbReference type="EMBL" id="SNRY01000677">
    <property type="protein sequence ID" value="KAA6337698.1"/>
    <property type="molecule type" value="Genomic_DNA"/>
</dbReference>
<evidence type="ECO:0000313" key="1">
    <source>
        <dbReference type="EMBL" id="KAA6337698.1"/>
    </source>
</evidence>